<dbReference type="OrthoDB" id="9782767at2"/>
<keyword evidence="2 5" id="KW-0808">Transferase</keyword>
<dbReference type="InterPro" id="IPR013216">
    <property type="entry name" value="Methyltransf_11"/>
</dbReference>
<dbReference type="Proteomes" id="UP000219215">
    <property type="component" value="Chromosome DPRO"/>
</dbReference>
<keyword evidence="6" id="KW-1185">Reference proteome</keyword>
<dbReference type="GO" id="GO:0008757">
    <property type="term" value="F:S-adenosylmethionine-dependent methyltransferase activity"/>
    <property type="evidence" value="ECO:0007669"/>
    <property type="project" value="InterPro"/>
</dbReference>
<organism evidence="5 6">
    <name type="scientific">Pseudodesulfovibrio profundus</name>
    <dbReference type="NCBI Taxonomy" id="57320"/>
    <lineage>
        <taxon>Bacteria</taxon>
        <taxon>Pseudomonadati</taxon>
        <taxon>Thermodesulfobacteriota</taxon>
        <taxon>Desulfovibrionia</taxon>
        <taxon>Desulfovibrionales</taxon>
        <taxon>Desulfovibrionaceae</taxon>
    </lineage>
</organism>
<dbReference type="AlphaFoldDB" id="A0A2C8F779"/>
<accession>A0A2C8F779</accession>
<dbReference type="Pfam" id="PF08241">
    <property type="entry name" value="Methyltransf_11"/>
    <property type="match status" value="1"/>
</dbReference>
<keyword evidence="3" id="KW-0949">S-adenosyl-L-methionine</keyword>
<dbReference type="Gene3D" id="3.40.50.150">
    <property type="entry name" value="Vaccinia Virus protein VP39"/>
    <property type="match status" value="1"/>
</dbReference>
<evidence type="ECO:0000313" key="5">
    <source>
        <dbReference type="EMBL" id="SOB58608.1"/>
    </source>
</evidence>
<dbReference type="CDD" id="cd02440">
    <property type="entry name" value="AdoMet_MTases"/>
    <property type="match status" value="1"/>
</dbReference>
<dbReference type="KEGG" id="pprf:DPRO_1708"/>
<evidence type="ECO:0000313" key="6">
    <source>
        <dbReference type="Proteomes" id="UP000219215"/>
    </source>
</evidence>
<feature type="domain" description="Methyltransferase type 11" evidence="4">
    <location>
        <begin position="43"/>
        <end position="130"/>
    </location>
</feature>
<dbReference type="EMBL" id="LT907975">
    <property type="protein sequence ID" value="SOB58608.1"/>
    <property type="molecule type" value="Genomic_DNA"/>
</dbReference>
<dbReference type="PANTHER" id="PTHR43464">
    <property type="entry name" value="METHYLTRANSFERASE"/>
    <property type="match status" value="1"/>
</dbReference>
<sequence length="238" mass="27222">MGWDPDQYERWFNSPEGQFALDREIQLLQAVLAGWPRRGHKLLDIGCGTGLFLEILYQMGFDITGIDSSPEMILAARQRIENRADLHLGDAELSPYSDNEFDYALLWSVLEFTENPEAMLREAARVAEKGILIGFLNKNSLYYSMNVRGTNSRLDKAQWFTWCEMQDLVKDATDFRPTLARSVLPGPMKTWKQTGVSRHINCCLCPPFIGAFTAVRVDFVNMKPMNPLFAWKSQPEMT</sequence>
<dbReference type="RefSeq" id="WP_097011632.1">
    <property type="nucleotide sequence ID" value="NZ_LT907975.1"/>
</dbReference>
<proteinExistence type="predicted"/>
<evidence type="ECO:0000256" key="2">
    <source>
        <dbReference type="ARBA" id="ARBA00022679"/>
    </source>
</evidence>
<evidence type="ECO:0000259" key="4">
    <source>
        <dbReference type="Pfam" id="PF08241"/>
    </source>
</evidence>
<dbReference type="InterPro" id="IPR029063">
    <property type="entry name" value="SAM-dependent_MTases_sf"/>
</dbReference>
<reference evidence="6" key="1">
    <citation type="submission" date="2017-09" db="EMBL/GenBank/DDBJ databases">
        <authorList>
            <person name="Regsiter A."/>
            <person name="William W."/>
        </authorList>
    </citation>
    <scope>NUCLEOTIDE SEQUENCE [LARGE SCALE GENOMIC DNA]</scope>
    <source>
        <strain evidence="6">500-1</strain>
    </source>
</reference>
<keyword evidence="1 5" id="KW-0489">Methyltransferase</keyword>
<protein>
    <submittedName>
        <fullName evidence="5">Methyltransferase type 11</fullName>
    </submittedName>
</protein>
<name>A0A2C8F779_9BACT</name>
<gene>
    <name evidence="5" type="ORF">DPRO_1708</name>
</gene>
<evidence type="ECO:0000256" key="1">
    <source>
        <dbReference type="ARBA" id="ARBA00022603"/>
    </source>
</evidence>
<dbReference type="SUPFAM" id="SSF53335">
    <property type="entry name" value="S-adenosyl-L-methionine-dependent methyltransferases"/>
    <property type="match status" value="1"/>
</dbReference>
<evidence type="ECO:0000256" key="3">
    <source>
        <dbReference type="ARBA" id="ARBA00022691"/>
    </source>
</evidence>
<dbReference type="GO" id="GO:0032259">
    <property type="term" value="P:methylation"/>
    <property type="evidence" value="ECO:0007669"/>
    <property type="project" value="UniProtKB-KW"/>
</dbReference>
<dbReference type="PANTHER" id="PTHR43464:SF19">
    <property type="entry name" value="UBIQUINONE BIOSYNTHESIS O-METHYLTRANSFERASE, MITOCHONDRIAL"/>
    <property type="match status" value="1"/>
</dbReference>